<evidence type="ECO:0000313" key="2">
    <source>
        <dbReference type="EMBL" id="CCO35055.1"/>
    </source>
</evidence>
<feature type="compositionally biased region" description="Polar residues" evidence="1">
    <location>
        <begin position="174"/>
        <end position="188"/>
    </location>
</feature>
<feature type="region of interest" description="Disordered" evidence="1">
    <location>
        <begin position="152"/>
        <end position="209"/>
    </location>
</feature>
<evidence type="ECO:0000256" key="1">
    <source>
        <dbReference type="SAM" id="MobiDB-lite"/>
    </source>
</evidence>
<dbReference type="AlphaFoldDB" id="M5C7M1"/>
<feature type="compositionally biased region" description="Basic residues" evidence="1">
    <location>
        <begin position="156"/>
        <end position="168"/>
    </location>
</feature>
<sequence>MPSARWTGATAPNVDLNLEDVNYPDFQVRYLNGKVCINHLKTGVTKAWRLIPKPDNVGNCKLETMMHCGDGLDEPHDTYLNIQQAMRRNTAALTGGKPILFSELREADRQTIFTLVQSEYNYLFCFLNNWAENKILRRICCNKRDTVANKQDCKKGTRCGGRRGKRHCNPADNEGTSNNGGDVSQGKNNPPAKDIEPVKDSGPVEHNVS</sequence>
<proteinExistence type="predicted"/>
<evidence type="ECO:0000313" key="3">
    <source>
        <dbReference type="Proteomes" id="UP000012065"/>
    </source>
</evidence>
<accession>M5C7M1</accession>
<gene>
    <name evidence="2" type="ORF">BN14_09169</name>
</gene>
<feature type="compositionally biased region" description="Basic and acidic residues" evidence="1">
    <location>
        <begin position="193"/>
        <end position="209"/>
    </location>
</feature>
<protein>
    <submittedName>
        <fullName evidence="2">Uncharacterized protein</fullName>
    </submittedName>
</protein>
<dbReference type="EMBL" id="CAOJ01014011">
    <property type="protein sequence ID" value="CCO35055.1"/>
    <property type="molecule type" value="Genomic_DNA"/>
</dbReference>
<dbReference type="Proteomes" id="UP000012065">
    <property type="component" value="Unassembled WGS sequence"/>
</dbReference>
<name>M5C7M1_THACB</name>
<dbReference type="HOGENOM" id="CLU_1107744_0_0_1"/>
<organism evidence="2 3">
    <name type="scientific">Thanatephorus cucumeris (strain AG1-IB / isolate 7/3/14)</name>
    <name type="common">Lettuce bottom rot fungus</name>
    <name type="synonym">Rhizoctonia solani</name>
    <dbReference type="NCBI Taxonomy" id="1108050"/>
    <lineage>
        <taxon>Eukaryota</taxon>
        <taxon>Fungi</taxon>
        <taxon>Dikarya</taxon>
        <taxon>Basidiomycota</taxon>
        <taxon>Agaricomycotina</taxon>
        <taxon>Agaricomycetes</taxon>
        <taxon>Cantharellales</taxon>
        <taxon>Ceratobasidiaceae</taxon>
        <taxon>Rhizoctonia</taxon>
        <taxon>Rhizoctonia solani AG-1</taxon>
    </lineage>
</organism>
<reference evidence="2 3" key="1">
    <citation type="journal article" date="2013" name="J. Biotechnol.">
        <title>Establishment and interpretation of the genome sequence of the phytopathogenic fungus Rhizoctonia solani AG1-IB isolate 7/3/14.</title>
        <authorList>
            <person name="Wibberg D.W."/>
            <person name="Jelonek L.J."/>
            <person name="Rupp O.R."/>
            <person name="Hennig M.H."/>
            <person name="Eikmeyer F.E."/>
            <person name="Goesmann A.G."/>
            <person name="Hartmann A.H."/>
            <person name="Borriss R.B."/>
            <person name="Grosch R.G."/>
            <person name="Puehler A.P."/>
            <person name="Schlueter A.S."/>
        </authorList>
    </citation>
    <scope>NUCLEOTIDE SEQUENCE [LARGE SCALE GENOMIC DNA]</scope>
    <source>
        <strain evidence="3">AG1-IB / isolate 7/3/14</strain>
    </source>
</reference>
<comment type="caution">
    <text evidence="2">The sequence shown here is derived from an EMBL/GenBank/DDBJ whole genome shotgun (WGS) entry which is preliminary data.</text>
</comment>